<evidence type="ECO:0000313" key="2">
    <source>
        <dbReference type="EMBL" id="KKI98409.1"/>
    </source>
</evidence>
<gene>
    <name evidence="2" type="ORF">PROH_18265</name>
</gene>
<protein>
    <recommendedName>
        <fullName evidence="1">Sulfotransferase domain-containing protein</fullName>
    </recommendedName>
</protein>
<dbReference type="EMBL" id="AJTX02000008">
    <property type="protein sequence ID" value="KKI98409.1"/>
    <property type="molecule type" value="Genomic_DNA"/>
</dbReference>
<comment type="caution">
    <text evidence="2">The sequence shown here is derived from an EMBL/GenBank/DDBJ whole genome shotgun (WGS) entry which is preliminary data.</text>
</comment>
<evidence type="ECO:0000259" key="1">
    <source>
        <dbReference type="Pfam" id="PF00685"/>
    </source>
</evidence>
<dbReference type="RefSeq" id="WP_017712896.1">
    <property type="nucleotide sequence ID" value="NZ_KB235938.1"/>
</dbReference>
<dbReference type="Proteomes" id="UP000034681">
    <property type="component" value="Unassembled WGS sequence"/>
</dbReference>
<dbReference type="AlphaFoldDB" id="A0A0M2PQA6"/>
<dbReference type="GO" id="GO:0008146">
    <property type="term" value="F:sulfotransferase activity"/>
    <property type="evidence" value="ECO:0007669"/>
    <property type="project" value="InterPro"/>
</dbReference>
<dbReference type="InterPro" id="IPR000863">
    <property type="entry name" value="Sulfotransferase_dom"/>
</dbReference>
<organism evidence="2 3">
    <name type="scientific">Prochlorothrix hollandica PCC 9006 = CALU 1027</name>
    <dbReference type="NCBI Taxonomy" id="317619"/>
    <lineage>
        <taxon>Bacteria</taxon>
        <taxon>Bacillati</taxon>
        <taxon>Cyanobacteriota</taxon>
        <taxon>Cyanophyceae</taxon>
        <taxon>Prochlorotrichales</taxon>
        <taxon>Prochlorotrichaceae</taxon>
        <taxon>Prochlorothrix</taxon>
    </lineage>
</organism>
<name>A0A0M2PQA6_PROHO</name>
<dbReference type="SUPFAM" id="SSF52540">
    <property type="entry name" value="P-loop containing nucleoside triphosphate hydrolases"/>
    <property type="match status" value="1"/>
</dbReference>
<dbReference type="Gene3D" id="3.40.50.300">
    <property type="entry name" value="P-loop containing nucleotide triphosphate hydrolases"/>
    <property type="match status" value="1"/>
</dbReference>
<accession>A0A0M2PQA6</accession>
<keyword evidence="3" id="KW-1185">Reference proteome</keyword>
<reference evidence="2" key="1">
    <citation type="submission" date="2012-04" db="EMBL/GenBank/DDBJ databases">
        <authorList>
            <person name="Borisov I.G."/>
            <person name="Ivanikova N.V."/>
            <person name="Pinevich A.V."/>
        </authorList>
    </citation>
    <scope>NUCLEOTIDE SEQUENCE</scope>
    <source>
        <strain evidence="2">CALU 1027</strain>
    </source>
</reference>
<proteinExistence type="predicted"/>
<sequence>MTYPVVETSRVLVNSLPKSGTHLLSNTMELFGYQDYFSSDGYHHENPRFFTAREVKRALGPDGETANVAAEGQKFCIGPVAAYPLAVATLRQWLTVVPLQRYVLGHIPWSAGLGELLAETHYHHIFIIRDPRAVFVSRLRYILDPGAARDLYDDRKHFLENDVTDLSHADRVEFLLQGGDAQQAGVAIRSYGDAYRSALAWTQDPRCLVVRFEDLVGEQGGGSTEAQRQTTERIAAHLGLPLDGELAAKLDRIYDPTARTFKSGKIDGWKTVLEGESLERLLAYCAPLCEEAGYAP</sequence>
<dbReference type="eggNOG" id="COG0457">
    <property type="taxonomic scope" value="Bacteria"/>
</dbReference>
<feature type="domain" description="Sulfotransferase" evidence="1">
    <location>
        <begin position="10"/>
        <end position="244"/>
    </location>
</feature>
<dbReference type="Pfam" id="PF00685">
    <property type="entry name" value="Sulfotransfer_1"/>
    <property type="match status" value="1"/>
</dbReference>
<evidence type="ECO:0000313" key="3">
    <source>
        <dbReference type="Proteomes" id="UP000034681"/>
    </source>
</evidence>
<dbReference type="InterPro" id="IPR027417">
    <property type="entry name" value="P-loop_NTPase"/>
</dbReference>
<dbReference type="STRING" id="317619.GCA_000332315_02541"/>